<keyword evidence="2" id="KW-1185">Reference proteome</keyword>
<dbReference type="Proteomes" id="UP001231189">
    <property type="component" value="Unassembled WGS sequence"/>
</dbReference>
<evidence type="ECO:0000313" key="1">
    <source>
        <dbReference type="EMBL" id="KAK1695448.1"/>
    </source>
</evidence>
<reference evidence="1" key="1">
    <citation type="submission" date="2023-07" db="EMBL/GenBank/DDBJ databases">
        <title>A chromosome-level genome assembly of Lolium multiflorum.</title>
        <authorList>
            <person name="Chen Y."/>
            <person name="Copetti D."/>
            <person name="Kolliker R."/>
            <person name="Studer B."/>
        </authorList>
    </citation>
    <scope>NUCLEOTIDE SEQUENCE</scope>
    <source>
        <strain evidence="1">02402/16</strain>
        <tissue evidence="1">Leaf</tissue>
    </source>
</reference>
<accession>A0AAD8X3E5</accession>
<evidence type="ECO:0000313" key="2">
    <source>
        <dbReference type="Proteomes" id="UP001231189"/>
    </source>
</evidence>
<gene>
    <name evidence="1" type="ORF">QYE76_012145</name>
</gene>
<comment type="caution">
    <text evidence="1">The sequence shown here is derived from an EMBL/GenBank/DDBJ whole genome shotgun (WGS) entry which is preliminary data.</text>
</comment>
<proteinExistence type="predicted"/>
<protein>
    <submittedName>
        <fullName evidence="1">Uncharacterized protein</fullName>
    </submittedName>
</protein>
<organism evidence="1 2">
    <name type="scientific">Lolium multiflorum</name>
    <name type="common">Italian ryegrass</name>
    <name type="synonym">Lolium perenne subsp. multiflorum</name>
    <dbReference type="NCBI Taxonomy" id="4521"/>
    <lineage>
        <taxon>Eukaryota</taxon>
        <taxon>Viridiplantae</taxon>
        <taxon>Streptophyta</taxon>
        <taxon>Embryophyta</taxon>
        <taxon>Tracheophyta</taxon>
        <taxon>Spermatophyta</taxon>
        <taxon>Magnoliopsida</taxon>
        <taxon>Liliopsida</taxon>
        <taxon>Poales</taxon>
        <taxon>Poaceae</taxon>
        <taxon>BOP clade</taxon>
        <taxon>Pooideae</taxon>
        <taxon>Poodae</taxon>
        <taxon>Poeae</taxon>
        <taxon>Poeae Chloroplast Group 2 (Poeae type)</taxon>
        <taxon>Loliodinae</taxon>
        <taxon>Loliinae</taxon>
        <taxon>Lolium</taxon>
    </lineage>
</organism>
<name>A0AAD8X3E5_LOLMU</name>
<dbReference type="AlphaFoldDB" id="A0AAD8X3E5"/>
<sequence>MPICRAVLPAPHTHPTWPVDAELVSRSDVAARVVPVLPAPHTHPTWPVDAELVSRSDVASRVAPLAPA</sequence>
<dbReference type="EMBL" id="JAUUTY010000001">
    <property type="protein sequence ID" value="KAK1695448.1"/>
    <property type="molecule type" value="Genomic_DNA"/>
</dbReference>